<gene>
    <name evidence="1" type="ORF">FEF09_12095</name>
</gene>
<name>A0A5C6LXK9_9BACT</name>
<dbReference type="CDD" id="cd06530">
    <property type="entry name" value="S26_SPase_I"/>
    <property type="match status" value="1"/>
</dbReference>
<organism evidence="1 2">
    <name type="scientific">Chitinophaga pinensis</name>
    <dbReference type="NCBI Taxonomy" id="79329"/>
    <lineage>
        <taxon>Bacteria</taxon>
        <taxon>Pseudomonadati</taxon>
        <taxon>Bacteroidota</taxon>
        <taxon>Chitinophagia</taxon>
        <taxon>Chitinophagales</taxon>
        <taxon>Chitinophagaceae</taxon>
        <taxon>Chitinophaga</taxon>
    </lineage>
</organism>
<evidence type="ECO:0000313" key="1">
    <source>
        <dbReference type="EMBL" id="TWW00086.1"/>
    </source>
</evidence>
<accession>A0A5C6LXK9</accession>
<dbReference type="GO" id="GO:0006465">
    <property type="term" value="P:signal peptide processing"/>
    <property type="evidence" value="ECO:0007669"/>
    <property type="project" value="InterPro"/>
</dbReference>
<dbReference type="EMBL" id="VOHS01000010">
    <property type="protein sequence ID" value="TWW00086.1"/>
    <property type="molecule type" value="Genomic_DNA"/>
</dbReference>
<dbReference type="SUPFAM" id="SSF51306">
    <property type="entry name" value="LexA/Signal peptidase"/>
    <property type="match status" value="1"/>
</dbReference>
<proteinExistence type="predicted"/>
<dbReference type="InterPro" id="IPR019533">
    <property type="entry name" value="Peptidase_S26"/>
</dbReference>
<comment type="caution">
    <text evidence="1">The sequence shown here is derived from an EMBL/GenBank/DDBJ whole genome shotgun (WGS) entry which is preliminary data.</text>
</comment>
<evidence type="ECO:0000313" key="2">
    <source>
        <dbReference type="Proteomes" id="UP000318815"/>
    </source>
</evidence>
<dbReference type="InterPro" id="IPR036286">
    <property type="entry name" value="LexA/Signal_pep-like_sf"/>
</dbReference>
<dbReference type="RefSeq" id="WP_146305352.1">
    <property type="nucleotide sequence ID" value="NZ_VOHS01000010.1"/>
</dbReference>
<reference evidence="1 2" key="1">
    <citation type="submission" date="2019-08" db="EMBL/GenBank/DDBJ databases">
        <title>Whole genome sequencing of chitin degrading bacteria Chitinophaga pinensis YS16.</title>
        <authorList>
            <person name="Singh R.P."/>
            <person name="Manchanda G."/>
            <person name="Maurya I.K."/>
            <person name="Joshi N.K."/>
            <person name="Srivastava A.K."/>
        </authorList>
    </citation>
    <scope>NUCLEOTIDE SEQUENCE [LARGE SCALE GENOMIC DNA]</scope>
    <source>
        <strain evidence="1 2">YS-16</strain>
    </source>
</reference>
<sequence>MYLSRRFLKGQFQSVVNTGLKPSVDRIYDYLQTLCFDIYQVNSSSMEGALIKGDVLFINKLAYGPQEIDMQTASHG</sequence>
<dbReference type="GO" id="GO:0004252">
    <property type="term" value="F:serine-type endopeptidase activity"/>
    <property type="evidence" value="ECO:0007669"/>
    <property type="project" value="InterPro"/>
</dbReference>
<protein>
    <submittedName>
        <fullName evidence="1">S26 family signal peptidase</fullName>
    </submittedName>
</protein>
<dbReference type="Proteomes" id="UP000318815">
    <property type="component" value="Unassembled WGS sequence"/>
</dbReference>
<dbReference type="AlphaFoldDB" id="A0A5C6LXK9"/>
<keyword evidence="2" id="KW-1185">Reference proteome</keyword>
<dbReference type="Gene3D" id="2.10.109.10">
    <property type="entry name" value="Umud Fragment, subunit A"/>
    <property type="match status" value="1"/>
</dbReference>
<dbReference type="OrthoDB" id="9802919at2"/>